<evidence type="ECO:0000313" key="1">
    <source>
        <dbReference type="EMBL" id="GIY86749.1"/>
    </source>
</evidence>
<comment type="caution">
    <text evidence="1">The sequence shown here is derived from an EMBL/GenBank/DDBJ whole genome shotgun (WGS) entry which is preliminary data.</text>
</comment>
<gene>
    <name evidence="1" type="ORF">CEXT_187501</name>
</gene>
<accession>A0AAV4WYP7</accession>
<organism evidence="1 2">
    <name type="scientific">Caerostris extrusa</name>
    <name type="common">Bark spider</name>
    <name type="synonym">Caerostris bankana</name>
    <dbReference type="NCBI Taxonomy" id="172846"/>
    <lineage>
        <taxon>Eukaryota</taxon>
        <taxon>Metazoa</taxon>
        <taxon>Ecdysozoa</taxon>
        <taxon>Arthropoda</taxon>
        <taxon>Chelicerata</taxon>
        <taxon>Arachnida</taxon>
        <taxon>Araneae</taxon>
        <taxon>Araneomorphae</taxon>
        <taxon>Entelegynae</taxon>
        <taxon>Araneoidea</taxon>
        <taxon>Araneidae</taxon>
        <taxon>Caerostris</taxon>
    </lineage>
</organism>
<reference evidence="1 2" key="1">
    <citation type="submission" date="2021-06" db="EMBL/GenBank/DDBJ databases">
        <title>Caerostris extrusa draft genome.</title>
        <authorList>
            <person name="Kono N."/>
            <person name="Arakawa K."/>
        </authorList>
    </citation>
    <scope>NUCLEOTIDE SEQUENCE [LARGE SCALE GENOMIC DNA]</scope>
</reference>
<evidence type="ECO:0000313" key="2">
    <source>
        <dbReference type="Proteomes" id="UP001054945"/>
    </source>
</evidence>
<dbReference type="Proteomes" id="UP001054945">
    <property type="component" value="Unassembled WGS sequence"/>
</dbReference>
<sequence length="86" mass="9783">MNPGSILRSRIGRFFAERVPPTKKGTLCQGKGASCAYEYMKELKIDLDETDNFSTKDESKSREVLALQLIRKRCSRCLVKNKKSDP</sequence>
<dbReference type="AlphaFoldDB" id="A0AAV4WYP7"/>
<dbReference type="EMBL" id="BPLR01016839">
    <property type="protein sequence ID" value="GIY86749.1"/>
    <property type="molecule type" value="Genomic_DNA"/>
</dbReference>
<keyword evidence="2" id="KW-1185">Reference proteome</keyword>
<name>A0AAV4WYP7_CAEEX</name>
<proteinExistence type="predicted"/>
<protein>
    <submittedName>
        <fullName evidence="1">Uncharacterized protein</fullName>
    </submittedName>
</protein>